<dbReference type="Proteomes" id="UP001287356">
    <property type="component" value="Unassembled WGS sequence"/>
</dbReference>
<dbReference type="PRINTS" id="PR00043">
    <property type="entry name" value="LEUZIPPRJUN"/>
</dbReference>
<dbReference type="InterPro" id="IPR004827">
    <property type="entry name" value="bZIP"/>
</dbReference>
<feature type="region of interest" description="Disordered" evidence="4">
    <location>
        <begin position="289"/>
        <end position="379"/>
    </location>
</feature>
<feature type="compositionally biased region" description="Polar residues" evidence="4">
    <location>
        <begin position="224"/>
        <end position="243"/>
    </location>
</feature>
<proteinExistence type="predicted"/>
<feature type="compositionally biased region" description="Basic and acidic residues" evidence="4">
    <location>
        <begin position="132"/>
        <end position="142"/>
    </location>
</feature>
<evidence type="ECO:0000256" key="1">
    <source>
        <dbReference type="ARBA" id="ARBA00023015"/>
    </source>
</evidence>
<reference evidence="6" key="2">
    <citation type="submission" date="2023-06" db="EMBL/GenBank/DDBJ databases">
        <authorList>
            <consortium name="Lawrence Berkeley National Laboratory"/>
            <person name="Haridas S."/>
            <person name="Hensen N."/>
            <person name="Bonometti L."/>
            <person name="Westerberg I."/>
            <person name="Brannstrom I.O."/>
            <person name="Guillou S."/>
            <person name="Cros-Aarteil S."/>
            <person name="Calhoun S."/>
            <person name="Kuo A."/>
            <person name="Mondo S."/>
            <person name="Pangilinan J."/>
            <person name="Riley R."/>
            <person name="Labutti K."/>
            <person name="Andreopoulos B."/>
            <person name="Lipzen A."/>
            <person name="Chen C."/>
            <person name="Yanf M."/>
            <person name="Daum C."/>
            <person name="Ng V."/>
            <person name="Clum A."/>
            <person name="Steindorff A."/>
            <person name="Ohm R."/>
            <person name="Martin F."/>
            <person name="Silar P."/>
            <person name="Natvig D."/>
            <person name="Lalanne C."/>
            <person name="Gautier V."/>
            <person name="Ament-Velasquez S.L."/>
            <person name="Kruys A."/>
            <person name="Hutchinson M.I."/>
            <person name="Powell A.J."/>
            <person name="Barry K."/>
            <person name="Miller A.N."/>
            <person name="Grigoriev I.V."/>
            <person name="Debuchy R."/>
            <person name="Gladieux P."/>
            <person name="Thoren M.H."/>
            <person name="Johannesson H."/>
        </authorList>
    </citation>
    <scope>NUCLEOTIDE SEQUENCE</scope>
    <source>
        <strain evidence="6">CBS 958.72</strain>
    </source>
</reference>
<evidence type="ECO:0000259" key="5">
    <source>
        <dbReference type="PROSITE" id="PS00036"/>
    </source>
</evidence>
<dbReference type="AlphaFoldDB" id="A0AAE0KHE8"/>
<name>A0AAE0KHE8_9PEZI</name>
<evidence type="ECO:0000256" key="4">
    <source>
        <dbReference type="SAM" id="MobiDB-lite"/>
    </source>
</evidence>
<sequence length="464" mass="49481">MDQQRGAALIERDLPLFGLEDALDPLSPPAWTDPFLPDDYCGGYTLTTPYYATTQPLDNFGTLDNIFPSPCPPQQFLHTDPTLSPAPVTPYNDNQLAITTSPSLASSFSIDPLQGFAYSYTQRHWTQWPDTTETKSTARLDTAKIQTTSPPNDKSHTRRRQAPAAAHSHTSQKARGRGKHGRATGVPSAPVAAFAAAPPVDVSHGPCRPLAVGEAGEGEAPEATTSKHGTSPNGSLRTPSATSKKARRAKPPPGTAILDVLPVQAKPNPASAVVVDGTLVDVSGDDANGNDYLDGYGEDDANDVGSYNHDENEVDDGGGYGDADGDVDNNDFTTSPSLPSPFASATKQASISLPATSPSLAAQPTHPATLPRSKSRNQNRLAANKCRAKSKAAAALLEVQNRDIRVAHKKLKGTVTELKEEVYHLKEQLFRHVECDCTLIRDYLSYTAHQIVDDAAKCAREAAA</sequence>
<gene>
    <name evidence="6" type="ORF">B0T24DRAFT_592456</name>
</gene>
<evidence type="ECO:0000256" key="2">
    <source>
        <dbReference type="ARBA" id="ARBA00023125"/>
    </source>
</evidence>
<feature type="compositionally biased region" description="Polar residues" evidence="4">
    <location>
        <begin position="143"/>
        <end position="152"/>
    </location>
</feature>
<feature type="compositionally biased region" description="Polar residues" evidence="4">
    <location>
        <begin position="332"/>
        <end position="362"/>
    </location>
</feature>
<reference evidence="6" key="1">
    <citation type="journal article" date="2023" name="Mol. Phylogenet. Evol.">
        <title>Genome-scale phylogeny and comparative genomics of the fungal order Sordariales.</title>
        <authorList>
            <person name="Hensen N."/>
            <person name="Bonometti L."/>
            <person name="Westerberg I."/>
            <person name="Brannstrom I.O."/>
            <person name="Guillou S."/>
            <person name="Cros-Aarteil S."/>
            <person name="Calhoun S."/>
            <person name="Haridas S."/>
            <person name="Kuo A."/>
            <person name="Mondo S."/>
            <person name="Pangilinan J."/>
            <person name="Riley R."/>
            <person name="LaButti K."/>
            <person name="Andreopoulos B."/>
            <person name="Lipzen A."/>
            <person name="Chen C."/>
            <person name="Yan M."/>
            <person name="Daum C."/>
            <person name="Ng V."/>
            <person name="Clum A."/>
            <person name="Steindorff A."/>
            <person name="Ohm R.A."/>
            <person name="Martin F."/>
            <person name="Silar P."/>
            <person name="Natvig D.O."/>
            <person name="Lalanne C."/>
            <person name="Gautier V."/>
            <person name="Ament-Velasquez S.L."/>
            <person name="Kruys A."/>
            <person name="Hutchinson M.I."/>
            <person name="Powell A.J."/>
            <person name="Barry K."/>
            <person name="Miller A.N."/>
            <person name="Grigoriev I.V."/>
            <person name="Debuchy R."/>
            <person name="Gladieux P."/>
            <person name="Hiltunen Thoren M."/>
            <person name="Johannesson H."/>
        </authorList>
    </citation>
    <scope>NUCLEOTIDE SEQUENCE</scope>
    <source>
        <strain evidence="6">CBS 958.72</strain>
    </source>
</reference>
<dbReference type="Gene3D" id="1.20.5.170">
    <property type="match status" value="1"/>
</dbReference>
<dbReference type="GO" id="GO:0003677">
    <property type="term" value="F:DNA binding"/>
    <property type="evidence" value="ECO:0007669"/>
    <property type="project" value="UniProtKB-KW"/>
</dbReference>
<dbReference type="SUPFAM" id="SSF57959">
    <property type="entry name" value="Leucine zipper domain"/>
    <property type="match status" value="1"/>
</dbReference>
<keyword evidence="7" id="KW-1185">Reference proteome</keyword>
<accession>A0AAE0KHE8</accession>
<evidence type="ECO:0000313" key="6">
    <source>
        <dbReference type="EMBL" id="KAK3376818.1"/>
    </source>
</evidence>
<feature type="compositionally biased region" description="Low complexity" evidence="4">
    <location>
        <begin position="186"/>
        <end position="202"/>
    </location>
</feature>
<feature type="region of interest" description="Disordered" evidence="4">
    <location>
        <begin position="130"/>
        <end position="254"/>
    </location>
</feature>
<evidence type="ECO:0000256" key="3">
    <source>
        <dbReference type="ARBA" id="ARBA00023163"/>
    </source>
</evidence>
<feature type="domain" description="BZIP" evidence="5">
    <location>
        <begin position="374"/>
        <end position="389"/>
    </location>
</feature>
<comment type="caution">
    <text evidence="6">The sequence shown here is derived from an EMBL/GenBank/DDBJ whole genome shotgun (WGS) entry which is preliminary data.</text>
</comment>
<dbReference type="InterPro" id="IPR046347">
    <property type="entry name" value="bZIP_sf"/>
</dbReference>
<dbReference type="InterPro" id="IPR002112">
    <property type="entry name" value="Leuzip_Jun"/>
</dbReference>
<protein>
    <recommendedName>
        <fullName evidence="5">BZIP domain-containing protein</fullName>
    </recommendedName>
</protein>
<feature type="compositionally biased region" description="Basic residues" evidence="4">
    <location>
        <begin position="170"/>
        <end position="182"/>
    </location>
</feature>
<evidence type="ECO:0000313" key="7">
    <source>
        <dbReference type="Proteomes" id="UP001287356"/>
    </source>
</evidence>
<dbReference type="GO" id="GO:0003700">
    <property type="term" value="F:DNA-binding transcription factor activity"/>
    <property type="evidence" value="ECO:0007669"/>
    <property type="project" value="InterPro"/>
</dbReference>
<keyword evidence="2" id="KW-0238">DNA-binding</keyword>
<dbReference type="EMBL" id="JAULSN010000003">
    <property type="protein sequence ID" value="KAK3376818.1"/>
    <property type="molecule type" value="Genomic_DNA"/>
</dbReference>
<keyword evidence="1" id="KW-0805">Transcription regulation</keyword>
<organism evidence="6 7">
    <name type="scientific">Lasiosphaeria ovina</name>
    <dbReference type="NCBI Taxonomy" id="92902"/>
    <lineage>
        <taxon>Eukaryota</taxon>
        <taxon>Fungi</taxon>
        <taxon>Dikarya</taxon>
        <taxon>Ascomycota</taxon>
        <taxon>Pezizomycotina</taxon>
        <taxon>Sordariomycetes</taxon>
        <taxon>Sordariomycetidae</taxon>
        <taxon>Sordariales</taxon>
        <taxon>Lasiosphaeriaceae</taxon>
        <taxon>Lasiosphaeria</taxon>
    </lineage>
</organism>
<keyword evidence="3" id="KW-0804">Transcription</keyword>
<dbReference type="PROSITE" id="PS00036">
    <property type="entry name" value="BZIP_BASIC"/>
    <property type="match status" value="1"/>
</dbReference>